<sequence length="47" mass="5741">RFCCSLIILFAKGGRYLEQLEKLKRRQLEDLGFHKLEIDEILYQLYH</sequence>
<name>A0A9W4T5G4_9GLOM</name>
<accession>A0A9W4T5G4</accession>
<proteinExistence type="predicted"/>
<gene>
    <name evidence="1" type="ORF">FWILDA_LOCUS15976</name>
</gene>
<dbReference type="Proteomes" id="UP001153678">
    <property type="component" value="Unassembled WGS sequence"/>
</dbReference>
<evidence type="ECO:0000313" key="1">
    <source>
        <dbReference type="EMBL" id="CAI2193243.1"/>
    </source>
</evidence>
<organism evidence="1 2">
    <name type="scientific">Funneliformis geosporum</name>
    <dbReference type="NCBI Taxonomy" id="1117311"/>
    <lineage>
        <taxon>Eukaryota</taxon>
        <taxon>Fungi</taxon>
        <taxon>Fungi incertae sedis</taxon>
        <taxon>Mucoromycota</taxon>
        <taxon>Glomeromycotina</taxon>
        <taxon>Glomeromycetes</taxon>
        <taxon>Glomerales</taxon>
        <taxon>Glomeraceae</taxon>
        <taxon>Funneliformis</taxon>
    </lineage>
</organism>
<reference evidence="1" key="1">
    <citation type="submission" date="2022-08" db="EMBL/GenBank/DDBJ databases">
        <authorList>
            <person name="Kallberg Y."/>
            <person name="Tangrot J."/>
            <person name="Rosling A."/>
        </authorList>
    </citation>
    <scope>NUCLEOTIDE SEQUENCE</scope>
    <source>
        <strain evidence="1">Wild A</strain>
    </source>
</reference>
<keyword evidence="2" id="KW-1185">Reference proteome</keyword>
<comment type="caution">
    <text evidence="1">The sequence shown here is derived from an EMBL/GenBank/DDBJ whole genome shotgun (WGS) entry which is preliminary data.</text>
</comment>
<feature type="non-terminal residue" evidence="1">
    <location>
        <position position="1"/>
    </location>
</feature>
<protein>
    <submittedName>
        <fullName evidence="1">5952_t:CDS:1</fullName>
    </submittedName>
</protein>
<dbReference type="EMBL" id="CAMKVN010009278">
    <property type="protein sequence ID" value="CAI2193243.1"/>
    <property type="molecule type" value="Genomic_DNA"/>
</dbReference>
<evidence type="ECO:0000313" key="2">
    <source>
        <dbReference type="Proteomes" id="UP001153678"/>
    </source>
</evidence>
<dbReference type="AlphaFoldDB" id="A0A9W4T5G4"/>